<dbReference type="NCBIfam" id="TIGR02490">
    <property type="entry name" value="flgF"/>
    <property type="match status" value="1"/>
</dbReference>
<dbReference type="PANTHER" id="PTHR30435:SF19">
    <property type="entry name" value="FLAGELLAR BASAL-BODY ROD PROTEIN FLGG"/>
    <property type="match status" value="1"/>
</dbReference>
<keyword evidence="9" id="KW-1185">Reference proteome</keyword>
<dbReference type="InterPro" id="IPR012836">
    <property type="entry name" value="FlgF"/>
</dbReference>
<dbReference type="Proteomes" id="UP000054976">
    <property type="component" value="Unassembled WGS sequence"/>
</dbReference>
<evidence type="ECO:0000256" key="2">
    <source>
        <dbReference type="ARBA" id="ARBA00009677"/>
    </source>
</evidence>
<evidence type="ECO:0000259" key="5">
    <source>
        <dbReference type="Pfam" id="PF00460"/>
    </source>
</evidence>
<keyword evidence="8" id="KW-0282">Flagellum</keyword>
<dbReference type="InterPro" id="IPR001444">
    <property type="entry name" value="Flag_bb_rod_N"/>
</dbReference>
<dbReference type="InterPro" id="IPR019776">
    <property type="entry name" value="Flagellar_basal_body_rod_CS"/>
</dbReference>
<evidence type="ECO:0000256" key="3">
    <source>
        <dbReference type="ARBA" id="ARBA00023143"/>
    </source>
</evidence>
<dbReference type="STRING" id="86166.TAGGR_1418"/>
<feature type="domain" description="Flagellar basal-body/hook protein C-terminal" evidence="6">
    <location>
        <begin position="191"/>
        <end position="233"/>
    </location>
</feature>
<accession>A0A0U9HV04</accession>
<evidence type="ECO:0000259" key="6">
    <source>
        <dbReference type="Pfam" id="PF06429"/>
    </source>
</evidence>
<dbReference type="InterPro" id="IPR037925">
    <property type="entry name" value="FlgE/F/G-like"/>
</dbReference>
<dbReference type="Pfam" id="PF06429">
    <property type="entry name" value="Flg_bbr_C"/>
    <property type="match status" value="1"/>
</dbReference>
<sequence length="239" mass="26939">MYKGIYISMTGMGMRQYELDAVANNLANINTTGYKRQQFASRLYPLLSGRPYEPNAIYQDARAQTYFGTQYIDTSQGALKQTHNPFDLAIQGEGFFAVRQGDKILYTREGSFTRDRENFLVTQTGLKVLDENNNPVIIDGTKIEIGRDGNILVDGNTVGRIKLVKINRVIHVGHSLYDGVEEGQANGQILQGWIESSNVNPMNEMVQMIQAIRNFDFTQRVTTTFDQLAQRAVSEIARI</sequence>
<dbReference type="Pfam" id="PF00460">
    <property type="entry name" value="Flg_bb_rod"/>
    <property type="match status" value="1"/>
</dbReference>
<evidence type="ECO:0000313" key="8">
    <source>
        <dbReference type="EMBL" id="GAQ94239.1"/>
    </source>
</evidence>
<reference evidence="9" key="1">
    <citation type="submission" date="2016-01" db="EMBL/GenBank/DDBJ databases">
        <title>Draft genome sequence of Thermodesulfovibrio aggregans strain TGE-P1.</title>
        <authorList>
            <person name="Sekiguchi Y."/>
            <person name="Ohashi A."/>
            <person name="Matsuura N."/>
            <person name="Tourlousse M.D."/>
        </authorList>
    </citation>
    <scope>NUCLEOTIDE SEQUENCE [LARGE SCALE GENOMIC DNA]</scope>
    <source>
        <strain evidence="9">TGE-P1</strain>
    </source>
</reference>
<evidence type="ECO:0000256" key="4">
    <source>
        <dbReference type="RuleBase" id="RU362116"/>
    </source>
</evidence>
<dbReference type="NCBIfam" id="TIGR03506">
    <property type="entry name" value="FlgEFG_subfam"/>
    <property type="match status" value="1"/>
</dbReference>
<comment type="subcellular location">
    <subcellularLocation>
        <location evidence="1 4">Bacterial flagellum basal body</location>
    </subcellularLocation>
</comment>
<name>A0A0U9HV04_9BACT</name>
<dbReference type="GO" id="GO:0030694">
    <property type="term" value="C:bacterial-type flagellum basal body, rod"/>
    <property type="evidence" value="ECO:0007669"/>
    <property type="project" value="InterPro"/>
</dbReference>
<comment type="similarity">
    <text evidence="2 4">Belongs to the flagella basal body rod proteins family.</text>
</comment>
<feature type="domain" description="Flagellar basal body rod protein N-terminal" evidence="5">
    <location>
        <begin position="5"/>
        <end position="35"/>
    </location>
</feature>
<protein>
    <submittedName>
        <fullName evidence="8">Flagellar basal-body rod protein FlgG</fullName>
    </submittedName>
</protein>
<dbReference type="PANTHER" id="PTHR30435">
    <property type="entry name" value="FLAGELLAR PROTEIN"/>
    <property type="match status" value="1"/>
</dbReference>
<dbReference type="InterPro" id="IPR053967">
    <property type="entry name" value="LlgE_F_G-like_D1"/>
</dbReference>
<gene>
    <name evidence="8" type="ORF">TAGGR_1418</name>
</gene>
<evidence type="ECO:0000313" key="9">
    <source>
        <dbReference type="Proteomes" id="UP000054976"/>
    </source>
</evidence>
<dbReference type="AlphaFoldDB" id="A0A0U9HV04"/>
<comment type="caution">
    <text evidence="8">The sequence shown here is derived from an EMBL/GenBank/DDBJ whole genome shotgun (WGS) entry which is preliminary data.</text>
</comment>
<dbReference type="InterPro" id="IPR020013">
    <property type="entry name" value="Flagellar_FlgE/F/G"/>
</dbReference>
<keyword evidence="8" id="KW-0969">Cilium</keyword>
<dbReference type="OrthoDB" id="9800375at2"/>
<dbReference type="RefSeq" id="WP_059175707.1">
    <property type="nucleotide sequence ID" value="NZ_BCNO01000001.1"/>
</dbReference>
<dbReference type="Pfam" id="PF22692">
    <property type="entry name" value="LlgE_F_G_D1"/>
    <property type="match status" value="1"/>
</dbReference>
<dbReference type="SUPFAM" id="SSF117143">
    <property type="entry name" value="Flagellar hook protein flgE"/>
    <property type="match status" value="1"/>
</dbReference>
<proteinExistence type="inferred from homology"/>
<dbReference type="PROSITE" id="PS00588">
    <property type="entry name" value="FLAGELLA_BB_ROD"/>
    <property type="match status" value="1"/>
</dbReference>
<evidence type="ECO:0000256" key="1">
    <source>
        <dbReference type="ARBA" id="ARBA00004117"/>
    </source>
</evidence>
<organism evidence="8 9">
    <name type="scientific">Thermodesulfovibrio aggregans</name>
    <dbReference type="NCBI Taxonomy" id="86166"/>
    <lineage>
        <taxon>Bacteria</taxon>
        <taxon>Pseudomonadati</taxon>
        <taxon>Nitrospirota</taxon>
        <taxon>Thermodesulfovibrionia</taxon>
        <taxon>Thermodesulfovibrionales</taxon>
        <taxon>Thermodesulfovibrionaceae</taxon>
        <taxon>Thermodesulfovibrio</taxon>
    </lineage>
</organism>
<keyword evidence="3 4" id="KW-0975">Bacterial flagellum</keyword>
<evidence type="ECO:0000259" key="7">
    <source>
        <dbReference type="Pfam" id="PF22692"/>
    </source>
</evidence>
<dbReference type="InterPro" id="IPR010930">
    <property type="entry name" value="Flg_bb/hook_C_dom"/>
</dbReference>
<feature type="domain" description="Flagellar hook protein FlgE/F/G-like D1" evidence="7">
    <location>
        <begin position="89"/>
        <end position="152"/>
    </location>
</feature>
<dbReference type="EMBL" id="BCNO01000001">
    <property type="protein sequence ID" value="GAQ94239.1"/>
    <property type="molecule type" value="Genomic_DNA"/>
</dbReference>
<dbReference type="GO" id="GO:0071978">
    <property type="term" value="P:bacterial-type flagellum-dependent swarming motility"/>
    <property type="evidence" value="ECO:0007669"/>
    <property type="project" value="TreeGrafter"/>
</dbReference>
<keyword evidence="8" id="KW-0966">Cell projection</keyword>